<dbReference type="Gene3D" id="2.10.90.10">
    <property type="entry name" value="Cystine-knot cytokines"/>
    <property type="match status" value="1"/>
</dbReference>
<evidence type="ECO:0000313" key="1">
    <source>
        <dbReference type="EMBL" id="CAF2754066.1"/>
    </source>
</evidence>
<keyword evidence="2" id="KW-1185">Reference proteome</keyword>
<dbReference type="OrthoDB" id="6346729at2759"/>
<dbReference type="EMBL" id="HG994580">
    <property type="protein sequence ID" value="CAF2754066.1"/>
    <property type="molecule type" value="Genomic_DNA"/>
</dbReference>
<dbReference type="InterPro" id="IPR029034">
    <property type="entry name" value="Cystine-knot_cytokine"/>
</dbReference>
<reference evidence="1" key="1">
    <citation type="submission" date="2021-02" db="EMBL/GenBank/DDBJ databases">
        <authorList>
            <person name="Bekaert M."/>
        </authorList>
    </citation>
    <scope>NUCLEOTIDE SEQUENCE</scope>
    <source>
        <strain evidence="1">IoA-00</strain>
    </source>
</reference>
<dbReference type="AlphaFoldDB" id="A0A7R8CAS4"/>
<accession>A0A7R8CAS4</accession>
<protein>
    <submittedName>
        <fullName evidence="1">(salmon louse) hypothetical protein</fullName>
    </submittedName>
</protein>
<evidence type="ECO:0000313" key="2">
    <source>
        <dbReference type="Proteomes" id="UP000675881"/>
    </source>
</evidence>
<dbReference type="Proteomes" id="UP000675881">
    <property type="component" value="Chromosome 1"/>
</dbReference>
<gene>
    <name evidence="1" type="ORF">LSAA_1834</name>
</gene>
<proteinExistence type="predicted"/>
<dbReference type="SUPFAM" id="SSF57501">
    <property type="entry name" value="Cystine-knot cytokines"/>
    <property type="match status" value="1"/>
</dbReference>
<name>A0A7R8CAS4_LEPSM</name>
<organism evidence="1 2">
    <name type="scientific">Lepeophtheirus salmonis</name>
    <name type="common">Salmon louse</name>
    <name type="synonym">Caligus salmonis</name>
    <dbReference type="NCBI Taxonomy" id="72036"/>
    <lineage>
        <taxon>Eukaryota</taxon>
        <taxon>Metazoa</taxon>
        <taxon>Ecdysozoa</taxon>
        <taxon>Arthropoda</taxon>
        <taxon>Crustacea</taxon>
        <taxon>Multicrustacea</taxon>
        <taxon>Hexanauplia</taxon>
        <taxon>Copepoda</taxon>
        <taxon>Siphonostomatoida</taxon>
        <taxon>Caligidae</taxon>
        <taxon>Lepeophtheirus</taxon>
    </lineage>
</organism>
<sequence length="366" mass="40651">MLLKSILFLLLRLSIQSFVPGEKRGVFASEDRDKVHFLTRTLNNYQNSLNSIHNHQSSGLSSDGIIESRRVCKIKNMKQYKKMVTAQLEAHRCLVRDTVVRVPLPDDLIVSEAMPEFVVVPRCTGLCLDRSGCSCIPKKKRHTKVDVVINVNNSSQVCAEVKIEEHRGPCRCKCDLKDCHAYQEFDELTCKCRCKEKFGSLKSSCSSDILRHWEEDACDCVCDRVICADGFFQDLKTCMCKMIKSTCSPVLSSNSESLSNNQDIHSIEDTTTSVSKYVGVGCVTMVGLSMVLTVYYLVNKKRLETGGLDLVGLSHNNSMVGASSGSLMGTLRSSASRPAAYTITINSQSSNIDDSVIPLTENKTRF</sequence>